<gene>
    <name evidence="1" type="ORF">NM688_g1424</name>
</gene>
<evidence type="ECO:0000313" key="2">
    <source>
        <dbReference type="Proteomes" id="UP001148662"/>
    </source>
</evidence>
<accession>A0ACC1TB73</accession>
<protein>
    <submittedName>
        <fullName evidence="1">Uncharacterized protein</fullName>
    </submittedName>
</protein>
<comment type="caution">
    <text evidence="1">The sequence shown here is derived from an EMBL/GenBank/DDBJ whole genome shotgun (WGS) entry which is preliminary data.</text>
</comment>
<reference evidence="1" key="1">
    <citation type="submission" date="2022-07" db="EMBL/GenBank/DDBJ databases">
        <title>Genome Sequence of Phlebia brevispora.</title>
        <authorList>
            <person name="Buettner E."/>
        </authorList>
    </citation>
    <scope>NUCLEOTIDE SEQUENCE</scope>
    <source>
        <strain evidence="1">MPL23</strain>
    </source>
</reference>
<organism evidence="1 2">
    <name type="scientific">Phlebia brevispora</name>
    <dbReference type="NCBI Taxonomy" id="194682"/>
    <lineage>
        <taxon>Eukaryota</taxon>
        <taxon>Fungi</taxon>
        <taxon>Dikarya</taxon>
        <taxon>Basidiomycota</taxon>
        <taxon>Agaricomycotina</taxon>
        <taxon>Agaricomycetes</taxon>
        <taxon>Polyporales</taxon>
        <taxon>Meruliaceae</taxon>
        <taxon>Phlebia</taxon>
    </lineage>
</organism>
<sequence length="90" mass="10608">MAVHFVQEIDYLDPSKMRAAGLTEDEVRQIGEETRKKIMALPSTTFTTFVVMASPKWTTFPPVPPIFKRFLVPYVFYYANRQFWQFLPKD</sequence>
<name>A0ACC1TB73_9APHY</name>
<proteinExistence type="predicted"/>
<dbReference type="Proteomes" id="UP001148662">
    <property type="component" value="Unassembled WGS sequence"/>
</dbReference>
<evidence type="ECO:0000313" key="1">
    <source>
        <dbReference type="EMBL" id="KAJ3557534.1"/>
    </source>
</evidence>
<dbReference type="EMBL" id="JANHOG010000151">
    <property type="protein sequence ID" value="KAJ3557534.1"/>
    <property type="molecule type" value="Genomic_DNA"/>
</dbReference>
<keyword evidence="2" id="KW-1185">Reference proteome</keyword>